<sequence>MTRIALEGITLLADDVQGLAAFFERALGFAVLVREESYVQLENDGVRLAVFHRAGLGAHTRDHPSFRAPRGGQAVELNFECASAAELPERFAAIVAAGAVAIAEPVRQDWGHLTGFFADPEGNIHSLFAVLPSEGAPAS</sequence>
<keyword evidence="3" id="KW-1185">Reference proteome</keyword>
<dbReference type="PANTHER" id="PTHR36503">
    <property type="entry name" value="BLR2520 PROTEIN"/>
    <property type="match status" value="1"/>
</dbReference>
<evidence type="ECO:0000313" key="2">
    <source>
        <dbReference type="EMBL" id="MCM6761840.1"/>
    </source>
</evidence>
<dbReference type="SUPFAM" id="SSF54593">
    <property type="entry name" value="Glyoxalase/Bleomycin resistance protein/Dihydroxybiphenyl dioxygenase"/>
    <property type="match status" value="1"/>
</dbReference>
<dbReference type="InterPro" id="IPR004360">
    <property type="entry name" value="Glyas_Fos-R_dOase_dom"/>
</dbReference>
<accession>A0A9X2DVK5</accession>
<evidence type="ECO:0000259" key="1">
    <source>
        <dbReference type="PROSITE" id="PS51819"/>
    </source>
</evidence>
<evidence type="ECO:0000313" key="3">
    <source>
        <dbReference type="Proteomes" id="UP001155240"/>
    </source>
</evidence>
<proteinExistence type="predicted"/>
<dbReference type="PANTHER" id="PTHR36503:SF1">
    <property type="entry name" value="BLR2520 PROTEIN"/>
    <property type="match status" value="1"/>
</dbReference>
<name>A0A9X2DVK5_9MICO</name>
<dbReference type="InterPro" id="IPR037523">
    <property type="entry name" value="VOC_core"/>
</dbReference>
<dbReference type="Gene3D" id="3.10.180.10">
    <property type="entry name" value="2,3-Dihydroxybiphenyl 1,2-Dioxygenase, domain 1"/>
    <property type="match status" value="1"/>
</dbReference>
<protein>
    <submittedName>
        <fullName evidence="2">VOC family protein</fullName>
    </submittedName>
</protein>
<dbReference type="PROSITE" id="PS51819">
    <property type="entry name" value="VOC"/>
    <property type="match status" value="1"/>
</dbReference>
<dbReference type="Proteomes" id="UP001155240">
    <property type="component" value="Unassembled WGS sequence"/>
</dbReference>
<dbReference type="InterPro" id="IPR029068">
    <property type="entry name" value="Glyas_Bleomycin-R_OHBP_Dase"/>
</dbReference>
<dbReference type="RefSeq" id="WP_251944263.1">
    <property type="nucleotide sequence ID" value="NZ_JAMRYM010000013.1"/>
</dbReference>
<dbReference type="AlphaFoldDB" id="A0A9X2DVK5"/>
<comment type="caution">
    <text evidence="2">The sequence shown here is derived from an EMBL/GenBank/DDBJ whole genome shotgun (WGS) entry which is preliminary data.</text>
</comment>
<dbReference type="EMBL" id="JAMRYM010000013">
    <property type="protein sequence ID" value="MCM6761840.1"/>
    <property type="molecule type" value="Genomic_DNA"/>
</dbReference>
<organism evidence="2 3">
    <name type="scientific">Rathayibacter rubneri</name>
    <dbReference type="NCBI Taxonomy" id="2950106"/>
    <lineage>
        <taxon>Bacteria</taxon>
        <taxon>Bacillati</taxon>
        <taxon>Actinomycetota</taxon>
        <taxon>Actinomycetes</taxon>
        <taxon>Micrococcales</taxon>
        <taxon>Microbacteriaceae</taxon>
        <taxon>Rathayibacter</taxon>
    </lineage>
</organism>
<gene>
    <name evidence="2" type="ORF">NB037_05345</name>
</gene>
<dbReference type="Pfam" id="PF00903">
    <property type="entry name" value="Glyoxalase"/>
    <property type="match status" value="1"/>
</dbReference>
<feature type="domain" description="VOC" evidence="1">
    <location>
        <begin position="5"/>
        <end position="130"/>
    </location>
</feature>
<reference evidence="2" key="1">
    <citation type="submission" date="2022-06" db="EMBL/GenBank/DDBJ databases">
        <title>Whole genome shotgun sequencing (WGS) of Rathayibacter sp. ZW T2_19, isolated from stored onions (Allium cepa).</title>
        <authorList>
            <person name="Stoll D.A."/>
            <person name="Huch M."/>
        </authorList>
    </citation>
    <scope>NUCLEOTIDE SEQUENCE</scope>
    <source>
        <strain evidence="2">ZW T2_19</strain>
    </source>
</reference>